<feature type="domain" description="CUT" evidence="10">
    <location>
        <begin position="213"/>
        <end position="300"/>
    </location>
</feature>
<keyword evidence="3" id="KW-0805">Transcription regulation</keyword>
<accession>A0A0K0DZH4</accession>
<keyword evidence="5" id="KW-0238">DNA-binding</keyword>
<sequence length="1027" mass="119612">MSNNLTNLTLFDKIKNLAIFYKNHLTKINQINQQHKKSNDAGNELYNTLTENFEKLFVKIDNLDVSDKILDEFLSIINEESFIEVLLEMYKNLPDNFDHKIIKKLEVIEIYKEKFDAEEGISSNSLSSESNSDNEIFYPESTTNCRRSTRLKSKRNKYINNIEVKKNDSNYDKNYEYSDLDDEDNDGYDNISIQKVILDPVIQEKLELYIEKDLKLVSDKAIDTFKVSNKVKEISSYLGISQRVIGPIVAKLSIGAFSDLMIKIKDWNNLKERMQDVFRRLYAWIINKDAVLFIHSLCPKKLEFYGNEKILIPKPSYFWLNCDETPIDEIERCITPPVVQLDNTNEEIVKLGEFQPSLRVNKYIRTVESDPTYEKIFERTGKTYEFQNKNIVLEDIKYMTTKTFKFKGFLNTLEICKEIRKHLNETNCSQRNFAENILGMSQGSASDLLTKPKEWHGLTRRGREPYIKMRAYLDTYEGLKDELKNILEREEKEQLEKLKKFHKNKQEKSGKDFNTKSLHNVLNKFSKPSTSTQNTIKDGNESSINIINQNVKEIIKKTEKLFQHKENFSVFSKSSDSLKKNNSQMTTDNKIIFNSPLFLNESFNTMTIATEMKTLLDECKVTPAMFAENFMMMKPQDFHRILTAPRAWNLSSLEDRDAYKKMKLFLNNQELVNCFKENGFNAFPKILKISVNTNTPINNEKKVCLLPPSKTIDSSSTLCNSKVLKLCSKKRPMLDCEDDLLSKKHKLDHKESEEKIIENCINNEINSFEKIVNEGINSIKLANTNVTKQNPLLVPFNKSIPIINNQQTITKCFDDNFEIKKEIENDSKVENNDSISKTLINDTNIQIKEEFIKSDSDIIDCPTSSDDSLNSLETQLSKQIKEPQFFRNLHENSFKPIHKENITAYDINTCHAKIIKNNNKEELLIDTAELEILYLAWTYNPNPQSVMKNYLSQMTVLPIETIETWYHTFNKLKGNYLRTAQNSLTYRENLRKIVLSTTTRKKYLAITDLVFKQLFSNKLAELINHNP</sequence>
<evidence type="ECO:0000313" key="12">
    <source>
        <dbReference type="WBParaSite" id="SSTP_0000263600.1"/>
    </source>
</evidence>
<keyword evidence="6" id="KW-0371">Homeobox</keyword>
<dbReference type="SMART" id="SM01109">
    <property type="entry name" value="CUT"/>
    <property type="match status" value="2"/>
</dbReference>
<feature type="domain" description="CUT" evidence="10">
    <location>
        <begin position="401"/>
        <end position="488"/>
    </location>
</feature>
<dbReference type="Pfam" id="PF02376">
    <property type="entry name" value="CUT"/>
    <property type="match status" value="3"/>
</dbReference>
<dbReference type="GO" id="GO:0000981">
    <property type="term" value="F:DNA-binding transcription factor activity, RNA polymerase II-specific"/>
    <property type="evidence" value="ECO:0007669"/>
    <property type="project" value="TreeGrafter"/>
</dbReference>
<evidence type="ECO:0000313" key="11">
    <source>
        <dbReference type="Proteomes" id="UP000035681"/>
    </source>
</evidence>
<evidence type="ECO:0000259" key="10">
    <source>
        <dbReference type="PROSITE" id="PS51042"/>
    </source>
</evidence>
<keyword evidence="2" id="KW-0677">Repeat</keyword>
<evidence type="ECO:0000256" key="9">
    <source>
        <dbReference type="SAM" id="Coils"/>
    </source>
</evidence>
<evidence type="ECO:0000256" key="1">
    <source>
        <dbReference type="ARBA" id="ARBA00004123"/>
    </source>
</evidence>
<evidence type="ECO:0000256" key="4">
    <source>
        <dbReference type="ARBA" id="ARBA00023054"/>
    </source>
</evidence>
<dbReference type="STRING" id="6248.A0A0K0DZH4"/>
<protein>
    <submittedName>
        <fullName evidence="12 13">CUT domain-containing protein</fullName>
    </submittedName>
</protein>
<dbReference type="Proteomes" id="UP000035681">
    <property type="component" value="Unplaced"/>
</dbReference>
<dbReference type="PANTHER" id="PTHR14043">
    <property type="entry name" value="CCAAT DISPLACEMENT PROTEIN-RELATED"/>
    <property type="match status" value="1"/>
</dbReference>
<evidence type="ECO:0000256" key="7">
    <source>
        <dbReference type="ARBA" id="ARBA00023163"/>
    </source>
</evidence>
<dbReference type="WBParaSite" id="TCONS_00014187.p1">
    <property type="protein sequence ID" value="TCONS_00014187.p1"/>
    <property type="gene ID" value="XLOC_009396"/>
</dbReference>
<feature type="domain" description="CUT" evidence="10">
    <location>
        <begin position="594"/>
        <end position="681"/>
    </location>
</feature>
<keyword evidence="11" id="KW-1185">Reference proteome</keyword>
<evidence type="ECO:0000256" key="8">
    <source>
        <dbReference type="ARBA" id="ARBA00023242"/>
    </source>
</evidence>
<proteinExistence type="predicted"/>
<organism evidence="12">
    <name type="scientific">Strongyloides stercoralis</name>
    <name type="common">Threadworm</name>
    <dbReference type="NCBI Taxonomy" id="6248"/>
    <lineage>
        <taxon>Eukaryota</taxon>
        <taxon>Metazoa</taxon>
        <taxon>Ecdysozoa</taxon>
        <taxon>Nematoda</taxon>
        <taxon>Chromadorea</taxon>
        <taxon>Rhabditida</taxon>
        <taxon>Tylenchina</taxon>
        <taxon>Panagrolaimomorpha</taxon>
        <taxon>Strongyloidoidea</taxon>
        <taxon>Strongyloididae</taxon>
        <taxon>Strongyloides</taxon>
    </lineage>
</organism>
<dbReference type="InterPro" id="IPR010982">
    <property type="entry name" value="Lambda_DNA-bd_dom_sf"/>
</dbReference>
<evidence type="ECO:0000313" key="13">
    <source>
        <dbReference type="WBParaSite" id="TCONS_00014187.p1"/>
    </source>
</evidence>
<dbReference type="InterPro" id="IPR003350">
    <property type="entry name" value="CUT_dom"/>
</dbReference>
<dbReference type="Gene3D" id="1.10.260.40">
    <property type="entry name" value="lambda repressor-like DNA-binding domains"/>
    <property type="match status" value="3"/>
</dbReference>
<keyword evidence="7" id="KW-0804">Transcription</keyword>
<dbReference type="PROSITE" id="PS51042">
    <property type="entry name" value="CUT"/>
    <property type="match status" value="3"/>
</dbReference>
<evidence type="ECO:0000256" key="2">
    <source>
        <dbReference type="ARBA" id="ARBA00022737"/>
    </source>
</evidence>
<dbReference type="GO" id="GO:0000977">
    <property type="term" value="F:RNA polymerase II transcription regulatory region sequence-specific DNA binding"/>
    <property type="evidence" value="ECO:0007669"/>
    <property type="project" value="TreeGrafter"/>
</dbReference>
<evidence type="ECO:0000256" key="6">
    <source>
        <dbReference type="ARBA" id="ARBA00023155"/>
    </source>
</evidence>
<reference evidence="12" key="1">
    <citation type="submission" date="2015-08" db="UniProtKB">
        <authorList>
            <consortium name="WormBaseParasite"/>
        </authorList>
    </citation>
    <scope>IDENTIFICATION</scope>
</reference>
<evidence type="ECO:0000256" key="5">
    <source>
        <dbReference type="ARBA" id="ARBA00023125"/>
    </source>
</evidence>
<dbReference type="WBParaSite" id="SSTP_0000263600.1">
    <property type="protein sequence ID" value="SSTP_0000263600.1"/>
    <property type="gene ID" value="SSTP_0000263600"/>
</dbReference>
<keyword evidence="4 9" id="KW-0175">Coiled coil</keyword>
<name>A0A0K0DZH4_STRER</name>
<dbReference type="PANTHER" id="PTHR14043:SF2">
    <property type="entry name" value="HOMEOBOX PROTEIN CUT"/>
    <property type="match status" value="1"/>
</dbReference>
<evidence type="ECO:0000256" key="3">
    <source>
        <dbReference type="ARBA" id="ARBA00023015"/>
    </source>
</evidence>
<comment type="subcellular location">
    <subcellularLocation>
        <location evidence="1">Nucleus</location>
    </subcellularLocation>
</comment>
<dbReference type="GO" id="GO:0005634">
    <property type="term" value="C:nucleus"/>
    <property type="evidence" value="ECO:0007669"/>
    <property type="project" value="UniProtKB-SubCell"/>
</dbReference>
<dbReference type="AlphaFoldDB" id="A0A0K0DZH4"/>
<dbReference type="SUPFAM" id="SSF47413">
    <property type="entry name" value="lambda repressor-like DNA-binding domains"/>
    <property type="match status" value="3"/>
</dbReference>
<keyword evidence="8" id="KW-0539">Nucleus</keyword>
<feature type="coiled-coil region" evidence="9">
    <location>
        <begin position="469"/>
        <end position="508"/>
    </location>
</feature>